<dbReference type="RefSeq" id="WP_078684169.1">
    <property type="nucleotide sequence ID" value="NZ_FUYA01000002.1"/>
</dbReference>
<dbReference type="NCBIfam" id="NF007739">
    <property type="entry name" value="PRK10419.1"/>
    <property type="match status" value="2"/>
</dbReference>
<evidence type="ECO:0000256" key="2">
    <source>
        <dbReference type="ARBA" id="ARBA00022448"/>
    </source>
</evidence>
<dbReference type="GO" id="GO:0016887">
    <property type="term" value="F:ATP hydrolysis activity"/>
    <property type="evidence" value="ECO:0007669"/>
    <property type="project" value="InterPro"/>
</dbReference>
<dbReference type="InterPro" id="IPR017871">
    <property type="entry name" value="ABC_transporter-like_CS"/>
</dbReference>
<dbReference type="PROSITE" id="PS50893">
    <property type="entry name" value="ABC_TRANSPORTER_2"/>
    <property type="match status" value="2"/>
</dbReference>
<evidence type="ECO:0000256" key="3">
    <source>
        <dbReference type="ARBA" id="ARBA00022741"/>
    </source>
</evidence>
<organism evidence="6 7">
    <name type="scientific">Desulfobaculum bizertense DSM 18034</name>
    <dbReference type="NCBI Taxonomy" id="1121442"/>
    <lineage>
        <taxon>Bacteria</taxon>
        <taxon>Pseudomonadati</taxon>
        <taxon>Thermodesulfobacteriota</taxon>
        <taxon>Desulfovibrionia</taxon>
        <taxon>Desulfovibrionales</taxon>
        <taxon>Desulfovibrionaceae</taxon>
        <taxon>Desulfobaculum</taxon>
    </lineage>
</organism>
<dbReference type="InterPro" id="IPR003439">
    <property type="entry name" value="ABC_transporter-like_ATP-bd"/>
</dbReference>
<evidence type="ECO:0000259" key="5">
    <source>
        <dbReference type="PROSITE" id="PS50893"/>
    </source>
</evidence>
<dbReference type="NCBIfam" id="NF008453">
    <property type="entry name" value="PRK11308.1"/>
    <property type="match status" value="2"/>
</dbReference>
<dbReference type="Pfam" id="PF08352">
    <property type="entry name" value="oligo_HPY"/>
    <property type="match status" value="2"/>
</dbReference>
<gene>
    <name evidence="6" type="ORF">SAMN02745702_00866</name>
</gene>
<dbReference type="EMBL" id="FUYA01000002">
    <property type="protein sequence ID" value="SKA67660.1"/>
    <property type="molecule type" value="Genomic_DNA"/>
</dbReference>
<dbReference type="InterPro" id="IPR050319">
    <property type="entry name" value="ABC_transp_ATP-bind"/>
</dbReference>
<dbReference type="PANTHER" id="PTHR43776:SF7">
    <property type="entry name" value="D,D-DIPEPTIDE TRANSPORT ATP-BINDING PROTEIN DDPF-RELATED"/>
    <property type="match status" value="1"/>
</dbReference>
<dbReference type="InterPro" id="IPR027417">
    <property type="entry name" value="P-loop_NTPase"/>
</dbReference>
<feature type="domain" description="ABC transporter" evidence="5">
    <location>
        <begin position="282"/>
        <end position="520"/>
    </location>
</feature>
<sequence length="540" mass="59293">MTSSLLSVQNLGISFGETQAVRDVSFDIHPGETLALVGESGSGKSLTAKSVMGLLPPGAQLTGGSVVLDGMDVLSASPQELRRIRGAVSAMVFQEPRPSLNPLHTIEKNICETLLWQQGISGQQAKARCLELLRLVGIDNAAQRCGAYPHELSGGQCQRVMIAAALAGEPQLLIADEPTTALDVTVQSQILELMARLTRQLKMSVLFISHDLRLVRQYADRVCVMHDGMLVEQGGVEQIFSAPKHAYTRQLLGAGLHGQPVELSPVAPSVLTAREMRVWFPVNTGVLRRVRSYVKAVDGVSLDIRQGECIGLVGESGSGKSTLGMALLRLQKSEGQIQFAGQDISSLSEKDLRPMRKKFQVVFQDPFGSLSPRMSVGDIVAEGLWAHEKLRREEAETRVCAALEEVGLDAETRHRYPHEFSGGQRQRIAIARALVLKPRLLLLDEPTSSLDRTVQFQVIDLLRKLQRERGLSYLFITHDLHLTQAFCHRVLVMREGKIVESGAPQDVFLRPRHPYTQQLVQAANACGSFSGESERLREAI</sequence>
<dbReference type="InterPro" id="IPR003593">
    <property type="entry name" value="AAA+_ATPase"/>
</dbReference>
<comment type="similarity">
    <text evidence="1">Belongs to the ABC transporter superfamily.</text>
</comment>
<dbReference type="GO" id="GO:0015833">
    <property type="term" value="P:peptide transport"/>
    <property type="evidence" value="ECO:0007669"/>
    <property type="project" value="InterPro"/>
</dbReference>
<name>A0A1T4VRR9_9BACT</name>
<dbReference type="AlphaFoldDB" id="A0A1T4VRR9"/>
<dbReference type="Pfam" id="PF00005">
    <property type="entry name" value="ABC_tran"/>
    <property type="match status" value="2"/>
</dbReference>
<protein>
    <submittedName>
        <fullName evidence="6">Microcin C transport system ATP-binding protein</fullName>
    </submittedName>
</protein>
<dbReference type="Proteomes" id="UP000189733">
    <property type="component" value="Unassembled WGS sequence"/>
</dbReference>
<dbReference type="STRING" id="1121442.SAMN02745702_00866"/>
<accession>A0A1T4VRR9</accession>
<reference evidence="6 7" key="1">
    <citation type="submission" date="2017-02" db="EMBL/GenBank/DDBJ databases">
        <authorList>
            <person name="Peterson S.W."/>
        </authorList>
    </citation>
    <scope>NUCLEOTIDE SEQUENCE [LARGE SCALE GENOMIC DNA]</scope>
    <source>
        <strain evidence="6 7">DSM 18034</strain>
    </source>
</reference>
<dbReference type="SMART" id="SM00382">
    <property type="entry name" value="AAA"/>
    <property type="match status" value="2"/>
</dbReference>
<keyword evidence="2" id="KW-0813">Transport</keyword>
<evidence type="ECO:0000313" key="6">
    <source>
        <dbReference type="EMBL" id="SKA67660.1"/>
    </source>
</evidence>
<keyword evidence="7" id="KW-1185">Reference proteome</keyword>
<dbReference type="GO" id="GO:0005524">
    <property type="term" value="F:ATP binding"/>
    <property type="evidence" value="ECO:0007669"/>
    <property type="project" value="UniProtKB-KW"/>
</dbReference>
<dbReference type="PANTHER" id="PTHR43776">
    <property type="entry name" value="TRANSPORT ATP-BINDING PROTEIN"/>
    <property type="match status" value="1"/>
</dbReference>
<dbReference type="Gene3D" id="3.40.50.300">
    <property type="entry name" value="P-loop containing nucleotide triphosphate hydrolases"/>
    <property type="match status" value="2"/>
</dbReference>
<dbReference type="CDD" id="cd03257">
    <property type="entry name" value="ABC_NikE_OppD_transporters"/>
    <property type="match status" value="2"/>
</dbReference>
<dbReference type="GO" id="GO:0055085">
    <property type="term" value="P:transmembrane transport"/>
    <property type="evidence" value="ECO:0007669"/>
    <property type="project" value="UniProtKB-ARBA"/>
</dbReference>
<dbReference type="FunFam" id="3.40.50.300:FF:000016">
    <property type="entry name" value="Oligopeptide ABC transporter ATP-binding component"/>
    <property type="match status" value="2"/>
</dbReference>
<proteinExistence type="inferred from homology"/>
<dbReference type="OrthoDB" id="9809450at2"/>
<feature type="domain" description="ABC transporter" evidence="5">
    <location>
        <begin position="6"/>
        <end position="252"/>
    </location>
</feature>
<evidence type="ECO:0000256" key="4">
    <source>
        <dbReference type="ARBA" id="ARBA00022840"/>
    </source>
</evidence>
<dbReference type="SUPFAM" id="SSF52540">
    <property type="entry name" value="P-loop containing nucleoside triphosphate hydrolases"/>
    <property type="match status" value="2"/>
</dbReference>
<evidence type="ECO:0000256" key="1">
    <source>
        <dbReference type="ARBA" id="ARBA00005417"/>
    </source>
</evidence>
<evidence type="ECO:0000313" key="7">
    <source>
        <dbReference type="Proteomes" id="UP000189733"/>
    </source>
</evidence>
<dbReference type="PROSITE" id="PS00211">
    <property type="entry name" value="ABC_TRANSPORTER_1"/>
    <property type="match status" value="2"/>
</dbReference>
<keyword evidence="3" id="KW-0547">Nucleotide-binding</keyword>
<dbReference type="InterPro" id="IPR013563">
    <property type="entry name" value="Oligopep_ABC_C"/>
</dbReference>
<keyword evidence="4 6" id="KW-0067">ATP-binding</keyword>